<keyword evidence="3" id="KW-1185">Reference proteome</keyword>
<sequence>MPTRRRHFVPDIRMKGIIHAAGLLVFSVGIVVAQGTLARAQATPPAAPRPPAMSADWRAPGAAAPSGASAPRGNLRGDIENNARWNESSPRPQGRQRR</sequence>
<organism evidence="2 3">
    <name type="scientific">Trinickia dabaoshanensis</name>
    <dbReference type="NCBI Taxonomy" id="564714"/>
    <lineage>
        <taxon>Bacteria</taxon>
        <taxon>Pseudomonadati</taxon>
        <taxon>Pseudomonadota</taxon>
        <taxon>Betaproteobacteria</taxon>
        <taxon>Burkholderiales</taxon>
        <taxon>Burkholderiaceae</taxon>
        <taxon>Trinickia</taxon>
    </lineage>
</organism>
<feature type="region of interest" description="Disordered" evidence="1">
    <location>
        <begin position="38"/>
        <end position="98"/>
    </location>
</feature>
<reference evidence="2 3" key="1">
    <citation type="submission" date="2018-01" db="EMBL/GenBank/DDBJ databases">
        <title>Whole genome analyses suggest that Burkholderia sensu lato contains two further novel genera in the rhizoxinica-symbiotica group Mycetohabitans gen. nov., and Trinickia gen. nov.: implications for the evolution of diazotrophy and nodulation in the Burkholderiaceae.</title>
        <authorList>
            <person name="Estrada-de los Santos P."/>
            <person name="Palmer M."/>
            <person name="Chavez-Ramirez B."/>
            <person name="Beukes C."/>
            <person name="Steenkamp E.T."/>
            <person name="Hirsch A.M."/>
            <person name="Manyaka P."/>
            <person name="Maluk M."/>
            <person name="Lafos M."/>
            <person name="Crook M."/>
            <person name="Gross E."/>
            <person name="Simon M.F."/>
            <person name="Bueno dos Reis Junior F."/>
            <person name="Poole P.S."/>
            <person name="Venter S.N."/>
            <person name="James E.K."/>
        </authorList>
    </citation>
    <scope>NUCLEOTIDE SEQUENCE [LARGE SCALE GENOMIC DNA]</scope>
    <source>
        <strain evidence="2 3">GIMN1.004</strain>
    </source>
</reference>
<evidence type="ECO:0000313" key="2">
    <source>
        <dbReference type="EMBL" id="PMS18288.1"/>
    </source>
</evidence>
<proteinExistence type="predicted"/>
<dbReference type="EMBL" id="PNYA01000015">
    <property type="protein sequence ID" value="PMS18288.1"/>
    <property type="molecule type" value="Genomic_DNA"/>
</dbReference>
<name>A0A2N7VMA5_9BURK</name>
<comment type="caution">
    <text evidence="2">The sequence shown here is derived from an EMBL/GenBank/DDBJ whole genome shotgun (WGS) entry which is preliminary data.</text>
</comment>
<accession>A0A2N7VMA5</accession>
<protein>
    <submittedName>
        <fullName evidence="2">Uncharacterized protein</fullName>
    </submittedName>
</protein>
<dbReference type="AlphaFoldDB" id="A0A2N7VMA5"/>
<feature type="compositionally biased region" description="Low complexity" evidence="1">
    <location>
        <begin position="58"/>
        <end position="73"/>
    </location>
</feature>
<gene>
    <name evidence="2" type="ORF">C0Z18_17025</name>
</gene>
<evidence type="ECO:0000313" key="3">
    <source>
        <dbReference type="Proteomes" id="UP000235616"/>
    </source>
</evidence>
<evidence type="ECO:0000256" key="1">
    <source>
        <dbReference type="SAM" id="MobiDB-lite"/>
    </source>
</evidence>
<dbReference type="Proteomes" id="UP000235616">
    <property type="component" value="Unassembled WGS sequence"/>
</dbReference>